<feature type="domain" description="Response regulatory" evidence="5">
    <location>
        <begin position="7"/>
        <end position="123"/>
    </location>
</feature>
<dbReference type="Pfam" id="PF00072">
    <property type="entry name" value="Response_reg"/>
    <property type="match status" value="1"/>
</dbReference>
<dbReference type="InterPro" id="IPR016032">
    <property type="entry name" value="Sig_transdc_resp-reg_C-effctor"/>
</dbReference>
<dbReference type="PROSITE" id="PS50110">
    <property type="entry name" value="RESPONSE_REGULATORY"/>
    <property type="match status" value="1"/>
</dbReference>
<evidence type="ECO:0000313" key="7">
    <source>
        <dbReference type="Proteomes" id="UP001500427"/>
    </source>
</evidence>
<reference evidence="7" key="1">
    <citation type="journal article" date="2019" name="Int. J. Syst. Evol. Microbiol.">
        <title>The Global Catalogue of Microorganisms (GCM) 10K type strain sequencing project: providing services to taxonomists for standard genome sequencing and annotation.</title>
        <authorList>
            <consortium name="The Broad Institute Genomics Platform"/>
            <consortium name="The Broad Institute Genome Sequencing Center for Infectious Disease"/>
            <person name="Wu L."/>
            <person name="Ma J."/>
        </authorList>
    </citation>
    <scope>NUCLEOTIDE SEQUENCE [LARGE SCALE GENOMIC DNA]</scope>
    <source>
        <strain evidence="7">JCM 17687</strain>
    </source>
</reference>
<evidence type="ECO:0000256" key="2">
    <source>
        <dbReference type="ARBA" id="ARBA00023125"/>
    </source>
</evidence>
<dbReference type="SUPFAM" id="SSF46894">
    <property type="entry name" value="C-terminal effector domain of the bipartite response regulators"/>
    <property type="match status" value="1"/>
</dbReference>
<organism evidence="6 7">
    <name type="scientific">Terrabacter aeriphilus</name>
    <dbReference type="NCBI Taxonomy" id="515662"/>
    <lineage>
        <taxon>Bacteria</taxon>
        <taxon>Bacillati</taxon>
        <taxon>Actinomycetota</taxon>
        <taxon>Actinomycetes</taxon>
        <taxon>Micrococcales</taxon>
        <taxon>Intrasporangiaceae</taxon>
        <taxon>Terrabacter</taxon>
    </lineage>
</organism>
<evidence type="ECO:0000259" key="4">
    <source>
        <dbReference type="PROSITE" id="PS50043"/>
    </source>
</evidence>
<dbReference type="InterPro" id="IPR011006">
    <property type="entry name" value="CheY-like_superfamily"/>
</dbReference>
<dbReference type="SMART" id="SM00448">
    <property type="entry name" value="REC"/>
    <property type="match status" value="1"/>
</dbReference>
<feature type="modified residue" description="4-aspartylphosphate" evidence="3">
    <location>
        <position position="58"/>
    </location>
</feature>
<dbReference type="RefSeq" id="WP_345506977.1">
    <property type="nucleotide sequence ID" value="NZ_BAABIW010000011.1"/>
</dbReference>
<dbReference type="PANTHER" id="PTHR43214">
    <property type="entry name" value="TWO-COMPONENT RESPONSE REGULATOR"/>
    <property type="match status" value="1"/>
</dbReference>
<dbReference type="PROSITE" id="PS50043">
    <property type="entry name" value="HTH_LUXR_2"/>
    <property type="match status" value="1"/>
</dbReference>
<sequence>MSSALLRVVVVDDHRTVADALSLAVSGEPDMECVGTAHGSVEAEQLVATLVPDAVVMDVRLEDGDGIELTQRLVARRPELRVVVLTAHVDHALLARAAEAGACAVLPKGEALAELITTVRSVPRDGFAVHPVLLRRLMGAGPSGREPDPLLTAREMEVLELLAQGRDPTAIARRLGISVSTTRGHVKSLLVKLDAHSQLEAVVIALRRRLIRLDADH</sequence>
<dbReference type="InterPro" id="IPR039420">
    <property type="entry name" value="WalR-like"/>
</dbReference>
<dbReference type="Gene3D" id="3.40.50.2300">
    <property type="match status" value="1"/>
</dbReference>
<dbReference type="Proteomes" id="UP001500427">
    <property type="component" value="Unassembled WGS sequence"/>
</dbReference>
<feature type="domain" description="HTH luxR-type" evidence="4">
    <location>
        <begin position="144"/>
        <end position="209"/>
    </location>
</feature>
<dbReference type="SMART" id="SM00421">
    <property type="entry name" value="HTH_LUXR"/>
    <property type="match status" value="1"/>
</dbReference>
<dbReference type="PRINTS" id="PR00038">
    <property type="entry name" value="HTHLUXR"/>
</dbReference>
<dbReference type="CDD" id="cd17535">
    <property type="entry name" value="REC_NarL-like"/>
    <property type="match status" value="1"/>
</dbReference>
<dbReference type="InterPro" id="IPR058245">
    <property type="entry name" value="NreC/VraR/RcsB-like_REC"/>
</dbReference>
<dbReference type="CDD" id="cd06170">
    <property type="entry name" value="LuxR_C_like"/>
    <property type="match status" value="1"/>
</dbReference>
<dbReference type="Pfam" id="PF00196">
    <property type="entry name" value="GerE"/>
    <property type="match status" value="1"/>
</dbReference>
<gene>
    <name evidence="6" type="ORF">GCM10023258_16400</name>
</gene>
<evidence type="ECO:0000313" key="6">
    <source>
        <dbReference type="EMBL" id="GAA5024392.1"/>
    </source>
</evidence>
<keyword evidence="1 3" id="KW-0597">Phosphoprotein</keyword>
<accession>A0ABP9JAJ7</accession>
<comment type="caution">
    <text evidence="6">The sequence shown here is derived from an EMBL/GenBank/DDBJ whole genome shotgun (WGS) entry which is preliminary data.</text>
</comment>
<dbReference type="SUPFAM" id="SSF52172">
    <property type="entry name" value="CheY-like"/>
    <property type="match status" value="1"/>
</dbReference>
<dbReference type="EMBL" id="BAABIW010000011">
    <property type="protein sequence ID" value="GAA5024392.1"/>
    <property type="molecule type" value="Genomic_DNA"/>
</dbReference>
<keyword evidence="7" id="KW-1185">Reference proteome</keyword>
<protein>
    <submittedName>
        <fullName evidence="6">Response regulator transcription factor</fullName>
    </submittedName>
</protein>
<keyword evidence="2" id="KW-0238">DNA-binding</keyword>
<proteinExistence type="predicted"/>
<name>A0ABP9JAJ7_9MICO</name>
<evidence type="ECO:0000259" key="5">
    <source>
        <dbReference type="PROSITE" id="PS50110"/>
    </source>
</evidence>
<dbReference type="InterPro" id="IPR000792">
    <property type="entry name" value="Tscrpt_reg_LuxR_C"/>
</dbReference>
<evidence type="ECO:0000256" key="1">
    <source>
        <dbReference type="ARBA" id="ARBA00022553"/>
    </source>
</evidence>
<evidence type="ECO:0000256" key="3">
    <source>
        <dbReference type="PROSITE-ProRule" id="PRU00169"/>
    </source>
</evidence>
<dbReference type="InterPro" id="IPR001789">
    <property type="entry name" value="Sig_transdc_resp-reg_receiver"/>
</dbReference>